<reference evidence="7 8" key="1">
    <citation type="submission" date="2019-12" db="EMBL/GenBank/DDBJ databases">
        <title>Novel species isolated from a subtropical stream in China.</title>
        <authorList>
            <person name="Lu H."/>
        </authorList>
    </citation>
    <scope>NUCLEOTIDE SEQUENCE [LARGE SCALE GENOMIC DNA]</scope>
    <source>
        <strain evidence="7 8">CY42W</strain>
    </source>
</reference>
<keyword evidence="5 7" id="KW-0067">ATP-binding</keyword>
<evidence type="ECO:0000313" key="7">
    <source>
        <dbReference type="EMBL" id="MYN27523.1"/>
    </source>
</evidence>
<feature type="domain" description="ABC transporter" evidence="6">
    <location>
        <begin position="2"/>
        <end position="234"/>
    </location>
</feature>
<sequence length="237" mass="26059">MLRMKNLSKVYRTHMIETHALRGFEIEVKQGEFVTVTGPSGSGKTSFLNIAGLLEEFTDGEYVLDGVNVRGMDDNARSRLRNEKLGFIFQGFNLIPDLSLFDNVDVPLRYRGFNAAERKERIEDALAKVGLASRMKHYPAELSGGQQQRVAIARALAGSPKLLLADEPTGNLDTQMARGVMELLEEINAAGTTILMVTHDPELAVRTQRNVHIIDGQVSDLVRKSPSLSTVGHAAQA</sequence>
<evidence type="ECO:0000256" key="5">
    <source>
        <dbReference type="ARBA" id="ARBA00022840"/>
    </source>
</evidence>
<dbReference type="InterPro" id="IPR027417">
    <property type="entry name" value="P-loop_NTPase"/>
</dbReference>
<dbReference type="SMART" id="SM00382">
    <property type="entry name" value="AAA"/>
    <property type="match status" value="1"/>
</dbReference>
<protein>
    <submittedName>
        <fullName evidence="7">ATP-binding cassette domain-containing protein</fullName>
    </submittedName>
</protein>
<gene>
    <name evidence="7" type="ORF">GTP69_13980</name>
</gene>
<keyword evidence="4" id="KW-0547">Nucleotide-binding</keyword>
<keyword evidence="3" id="KW-1003">Cell membrane</keyword>
<evidence type="ECO:0000256" key="2">
    <source>
        <dbReference type="ARBA" id="ARBA00022448"/>
    </source>
</evidence>
<dbReference type="CDD" id="cd03255">
    <property type="entry name" value="ABC_MJ0796_LolCDE_FtsE"/>
    <property type="match status" value="1"/>
</dbReference>
<accession>A0ABW9W135</accession>
<keyword evidence="8" id="KW-1185">Reference proteome</keyword>
<evidence type="ECO:0000313" key="8">
    <source>
        <dbReference type="Proteomes" id="UP000642144"/>
    </source>
</evidence>
<keyword evidence="3" id="KW-0472">Membrane</keyword>
<keyword evidence="2" id="KW-0813">Transport</keyword>
<dbReference type="PANTHER" id="PTHR42798">
    <property type="entry name" value="LIPOPROTEIN-RELEASING SYSTEM ATP-BINDING PROTEIN LOLD"/>
    <property type="match status" value="1"/>
</dbReference>
<dbReference type="Gene3D" id="3.40.50.300">
    <property type="entry name" value="P-loop containing nucleotide triphosphate hydrolases"/>
    <property type="match status" value="1"/>
</dbReference>
<dbReference type="EMBL" id="WWCT01000010">
    <property type="protein sequence ID" value="MYN27523.1"/>
    <property type="molecule type" value="Genomic_DNA"/>
</dbReference>
<dbReference type="InterPro" id="IPR017911">
    <property type="entry name" value="MacB-like_ATP-bd"/>
</dbReference>
<dbReference type="PROSITE" id="PS50893">
    <property type="entry name" value="ABC_TRANSPORTER_2"/>
    <property type="match status" value="1"/>
</dbReference>
<organism evidence="7 8">
    <name type="scientific">Duganella levis</name>
    <dbReference type="NCBI Taxonomy" id="2692169"/>
    <lineage>
        <taxon>Bacteria</taxon>
        <taxon>Pseudomonadati</taxon>
        <taxon>Pseudomonadota</taxon>
        <taxon>Betaproteobacteria</taxon>
        <taxon>Burkholderiales</taxon>
        <taxon>Oxalobacteraceae</taxon>
        <taxon>Telluria group</taxon>
        <taxon>Duganella</taxon>
    </lineage>
</organism>
<evidence type="ECO:0000256" key="3">
    <source>
        <dbReference type="ARBA" id="ARBA00022475"/>
    </source>
</evidence>
<comment type="similarity">
    <text evidence="1">Belongs to the ABC transporter superfamily.</text>
</comment>
<dbReference type="SUPFAM" id="SSF52540">
    <property type="entry name" value="P-loop containing nucleoside triphosphate hydrolases"/>
    <property type="match status" value="1"/>
</dbReference>
<proteinExistence type="inferred from homology"/>
<comment type="caution">
    <text evidence="7">The sequence shown here is derived from an EMBL/GenBank/DDBJ whole genome shotgun (WGS) entry which is preliminary data.</text>
</comment>
<dbReference type="Pfam" id="PF00005">
    <property type="entry name" value="ABC_tran"/>
    <property type="match status" value="1"/>
</dbReference>
<dbReference type="GO" id="GO:0005524">
    <property type="term" value="F:ATP binding"/>
    <property type="evidence" value="ECO:0007669"/>
    <property type="project" value="UniProtKB-KW"/>
</dbReference>
<name>A0ABW9W135_9BURK</name>
<dbReference type="InterPro" id="IPR003593">
    <property type="entry name" value="AAA+_ATPase"/>
</dbReference>
<dbReference type="InterPro" id="IPR003439">
    <property type="entry name" value="ABC_transporter-like_ATP-bd"/>
</dbReference>
<dbReference type="InterPro" id="IPR017871">
    <property type="entry name" value="ABC_transporter-like_CS"/>
</dbReference>
<dbReference type="PANTHER" id="PTHR42798:SF2">
    <property type="entry name" value="ABC TRANSPORTER ATP-BINDING PROTEIN MG467-RELATED"/>
    <property type="match status" value="1"/>
</dbReference>
<evidence type="ECO:0000256" key="1">
    <source>
        <dbReference type="ARBA" id="ARBA00005417"/>
    </source>
</evidence>
<dbReference type="Proteomes" id="UP000642144">
    <property type="component" value="Unassembled WGS sequence"/>
</dbReference>
<dbReference type="PROSITE" id="PS00211">
    <property type="entry name" value="ABC_TRANSPORTER_1"/>
    <property type="match status" value="1"/>
</dbReference>
<evidence type="ECO:0000259" key="6">
    <source>
        <dbReference type="PROSITE" id="PS50893"/>
    </source>
</evidence>
<dbReference type="RefSeq" id="WP_161055449.1">
    <property type="nucleotide sequence ID" value="NZ_WWCT01000010.1"/>
</dbReference>
<evidence type="ECO:0000256" key="4">
    <source>
        <dbReference type="ARBA" id="ARBA00022741"/>
    </source>
</evidence>